<dbReference type="PROSITE" id="PS50005">
    <property type="entry name" value="TPR"/>
    <property type="match status" value="1"/>
</dbReference>
<organism evidence="4">
    <name type="scientific">Desulfitobacterium hafniense</name>
    <name type="common">Desulfitobacterium frappieri</name>
    <dbReference type="NCBI Taxonomy" id="49338"/>
    <lineage>
        <taxon>Bacteria</taxon>
        <taxon>Bacillati</taxon>
        <taxon>Bacillota</taxon>
        <taxon>Clostridia</taxon>
        <taxon>Eubacteriales</taxon>
        <taxon>Desulfitobacteriaceae</taxon>
        <taxon>Desulfitobacterium</taxon>
    </lineage>
</organism>
<dbReference type="InterPro" id="IPR050498">
    <property type="entry name" value="Ycf3"/>
</dbReference>
<evidence type="ECO:0000313" key="4">
    <source>
        <dbReference type="EMBL" id="CDX04953.1"/>
    </source>
</evidence>
<dbReference type="Gene3D" id="1.25.40.10">
    <property type="entry name" value="Tetratricopeptide repeat domain"/>
    <property type="match status" value="1"/>
</dbReference>
<name>A0A098B7V6_DESHA</name>
<keyword evidence="4" id="KW-0449">Lipoprotein</keyword>
<evidence type="ECO:0000256" key="1">
    <source>
        <dbReference type="ARBA" id="ARBA00022737"/>
    </source>
</evidence>
<dbReference type="AlphaFoldDB" id="A0A098B7V6"/>
<dbReference type="Pfam" id="PF13181">
    <property type="entry name" value="TPR_8"/>
    <property type="match status" value="2"/>
</dbReference>
<evidence type="ECO:0000256" key="2">
    <source>
        <dbReference type="ARBA" id="ARBA00022803"/>
    </source>
</evidence>
<dbReference type="PANTHER" id="PTHR44858:SF1">
    <property type="entry name" value="UDP-N-ACETYLGLUCOSAMINE--PEPTIDE N-ACETYLGLUCOSAMINYLTRANSFERASE SPINDLY-RELATED"/>
    <property type="match status" value="1"/>
</dbReference>
<dbReference type="Gene3D" id="3.90.930.1">
    <property type="match status" value="1"/>
</dbReference>
<protein>
    <submittedName>
        <fullName evidence="4">Prokaryotic membrane lipoprotein lipid attachment site profile</fullName>
    </submittedName>
</protein>
<evidence type="ECO:0000256" key="3">
    <source>
        <dbReference type="PROSITE-ProRule" id="PRU00339"/>
    </source>
</evidence>
<dbReference type="SUPFAM" id="SSF48452">
    <property type="entry name" value="TPR-like"/>
    <property type="match status" value="1"/>
</dbReference>
<sequence>MKQGVINPHEKTRMNRMVSLLMAIALLLPILTSCSKPTGTLSAAELLDLGEKYLLELNYEQAVICFTKVIEIEPKNVRAYVGRGNAYVLWDEQLDLAKSDYEKAIEIDDKCTDGYLGLVDVYVRLNEFDKALEIAELGYTKTGNDTLKAKIEEINSGNINDASNQPRKKTGYYNGALAWYHIYTYDKGKETGVTAYDAGGSEMGHVATLYDDDGRQVQGATYYVTGGTLIRTKMTYDDNGKMIRQDMFHSPTEYMPNGDQRYYTFEYNGGGQLTKQSHYTQGYDSNGNQDGSFQLLEYSISTYDDNGNPTSEITYDSYGKEVGYSKFDNGRLVEHVCSRNDGDVVDIAKTEYVYDENEKLLHSVYTYTDGNVIRVEE</sequence>
<dbReference type="PATRIC" id="fig|49338.4.peg.5452"/>
<dbReference type="InterPro" id="IPR019734">
    <property type="entry name" value="TPR_rpt"/>
</dbReference>
<gene>
    <name evidence="4" type="ORF">DPCES_5067</name>
</gene>
<dbReference type="PANTHER" id="PTHR44858">
    <property type="entry name" value="TETRATRICOPEPTIDE REPEAT PROTEIN 6"/>
    <property type="match status" value="1"/>
</dbReference>
<proteinExistence type="predicted"/>
<feature type="repeat" description="TPR" evidence="3">
    <location>
        <begin position="43"/>
        <end position="76"/>
    </location>
</feature>
<dbReference type="RefSeq" id="WP_208926607.1">
    <property type="nucleotide sequence ID" value="NZ_LK996017.1"/>
</dbReference>
<reference evidence="4" key="1">
    <citation type="submission" date="2014-07" db="EMBL/GenBank/DDBJ databases">
        <authorList>
            <person name="Hornung V.Bastian."/>
        </authorList>
    </citation>
    <scope>NUCLEOTIDE SEQUENCE</scope>
    <source>
        <strain evidence="4">PCE-S</strain>
    </source>
</reference>
<keyword evidence="1" id="KW-0677">Repeat</keyword>
<dbReference type="InterPro" id="IPR011990">
    <property type="entry name" value="TPR-like_helical_dom_sf"/>
</dbReference>
<dbReference type="EMBL" id="LK996017">
    <property type="protein sequence ID" value="CDX04953.1"/>
    <property type="molecule type" value="Genomic_DNA"/>
</dbReference>
<keyword evidence="2 3" id="KW-0802">TPR repeat</keyword>
<accession>A0A098B7V6</accession>
<dbReference type="SMART" id="SM00028">
    <property type="entry name" value="TPR"/>
    <property type="match status" value="3"/>
</dbReference>
<dbReference type="PROSITE" id="PS51257">
    <property type="entry name" value="PROKAR_LIPOPROTEIN"/>
    <property type="match status" value="1"/>
</dbReference>